<dbReference type="FunFam" id="1.10.287.450:FF:000003">
    <property type="entry name" value="Non-homologous end-joining factor 1"/>
    <property type="match status" value="1"/>
</dbReference>
<comment type="subcellular location">
    <subcellularLocation>
        <location evidence="1">Nucleus</location>
    </subcellularLocation>
</comment>
<sequence>METSEDPEIKLLLQPWASVCFSESTTLMAKAWFSDASYILLLSDLNNMWYESANAEVIQQRSKELNKRLTAHVTSFLNRLRNLICPLLEGKENSCVSFSCQLSSSTLILHVKSELSGLPFYWDFHCVAAPLEMVSRHLLQPLMAMSLALHSQVQELASLLLQKDAEIEDYRESGATLSRERLKTEPFKEESFLHTFETEVLNKRLGNLMTHIGIVSLTPLLKHICIIHSLTLPQACCLGDGHLFTSNLKQLYVAVTQQQARAACKRHQAASGDFGSLDHAASQDHTEELVDLPAAEEKTETQVPSAQHVENAVVLPSQAQKAQVAVVKTKRKKAKGLFG</sequence>
<evidence type="ECO:0000256" key="3">
    <source>
        <dbReference type="ARBA" id="ARBA00023125"/>
    </source>
</evidence>
<name>A0A9F5IR73_PYTBI</name>
<dbReference type="GO" id="GO:0032807">
    <property type="term" value="C:DNA ligase IV complex"/>
    <property type="evidence" value="ECO:0007669"/>
    <property type="project" value="TreeGrafter"/>
</dbReference>
<keyword evidence="10" id="KW-1185">Reference proteome</keyword>
<keyword evidence="2" id="KW-0227">DNA damage</keyword>
<evidence type="ECO:0000256" key="1">
    <source>
        <dbReference type="ARBA" id="ARBA00004123"/>
    </source>
</evidence>
<evidence type="ECO:0000313" key="10">
    <source>
        <dbReference type="Proteomes" id="UP000695026"/>
    </source>
</evidence>
<dbReference type="InterPro" id="IPR015381">
    <property type="entry name" value="XLF-like_N"/>
</dbReference>
<dbReference type="InterPro" id="IPR038051">
    <property type="entry name" value="XRCC4-like_N_sf"/>
</dbReference>
<dbReference type="CDD" id="cd22285">
    <property type="entry name" value="HD_XLF_N"/>
    <property type="match status" value="1"/>
</dbReference>
<dbReference type="Gene3D" id="2.170.210.10">
    <property type="entry name" value="DNA double-strand break repair and VJ recombination XRCC4, N-terminal"/>
    <property type="match status" value="1"/>
</dbReference>
<dbReference type="PANTHER" id="PTHR32235">
    <property type="entry name" value="NON-HOMOLOGOUS END-JOINING FACTOR 1"/>
    <property type="match status" value="1"/>
</dbReference>
<organism evidence="10 11">
    <name type="scientific">Python bivittatus</name>
    <name type="common">Burmese python</name>
    <name type="synonym">Python molurus bivittatus</name>
    <dbReference type="NCBI Taxonomy" id="176946"/>
    <lineage>
        <taxon>Eukaryota</taxon>
        <taxon>Metazoa</taxon>
        <taxon>Chordata</taxon>
        <taxon>Craniata</taxon>
        <taxon>Vertebrata</taxon>
        <taxon>Euteleostomi</taxon>
        <taxon>Lepidosauria</taxon>
        <taxon>Squamata</taxon>
        <taxon>Bifurcata</taxon>
        <taxon>Unidentata</taxon>
        <taxon>Episquamata</taxon>
        <taxon>Toxicofera</taxon>
        <taxon>Serpentes</taxon>
        <taxon>Henophidia</taxon>
        <taxon>Pythonidae</taxon>
        <taxon>Python</taxon>
    </lineage>
</organism>
<feature type="domain" description="XLF-like N-terminal" evidence="8">
    <location>
        <begin position="15"/>
        <end position="126"/>
    </location>
</feature>
<dbReference type="Proteomes" id="UP000695026">
    <property type="component" value="Unplaced"/>
</dbReference>
<evidence type="ECO:0000256" key="2">
    <source>
        <dbReference type="ARBA" id="ARBA00022763"/>
    </source>
</evidence>
<dbReference type="AlphaFoldDB" id="A0A9F5IR73"/>
<reference evidence="11" key="1">
    <citation type="submission" date="2025-08" db="UniProtKB">
        <authorList>
            <consortium name="RefSeq"/>
        </authorList>
    </citation>
    <scope>IDENTIFICATION</scope>
    <source>
        <tissue evidence="11">Liver</tissue>
    </source>
</reference>
<evidence type="ECO:0000259" key="8">
    <source>
        <dbReference type="Pfam" id="PF09302"/>
    </source>
</evidence>
<evidence type="ECO:0000256" key="6">
    <source>
        <dbReference type="ARBA" id="ARBA00025747"/>
    </source>
</evidence>
<dbReference type="GO" id="GO:0006303">
    <property type="term" value="P:double-strand break repair via nonhomologous end joining"/>
    <property type="evidence" value="ECO:0007669"/>
    <property type="project" value="UniProtKB-ARBA"/>
</dbReference>
<evidence type="ECO:0000256" key="4">
    <source>
        <dbReference type="ARBA" id="ARBA00023204"/>
    </source>
</evidence>
<evidence type="ECO:0000256" key="7">
    <source>
        <dbReference type="ARBA" id="ARBA00044529"/>
    </source>
</evidence>
<comment type="similarity">
    <text evidence="6">Belongs to the XRCC4-XLF family. XLF subfamily.</text>
</comment>
<dbReference type="FunFam" id="2.170.210.10:FF:000001">
    <property type="entry name" value="Non-homologous end-joining factor 1"/>
    <property type="match status" value="1"/>
</dbReference>
<keyword evidence="4" id="KW-0234">DNA repair</keyword>
<keyword evidence="3" id="KW-0238">DNA-binding</keyword>
<feature type="domain" description="XLF-like coiled-coil region" evidence="9">
    <location>
        <begin position="130"/>
        <end position="178"/>
    </location>
</feature>
<dbReference type="Pfam" id="PF21928">
    <property type="entry name" value="XLF_CC"/>
    <property type="match status" value="1"/>
</dbReference>
<protein>
    <recommendedName>
        <fullName evidence="7">Non-homologous end-joining factor 1</fullName>
    </recommendedName>
</protein>
<dbReference type="InterPro" id="IPR053829">
    <property type="entry name" value="XLF-like_CC"/>
</dbReference>
<keyword evidence="5" id="KW-0539">Nucleus</keyword>
<evidence type="ECO:0000259" key="9">
    <source>
        <dbReference type="Pfam" id="PF21928"/>
    </source>
</evidence>
<dbReference type="Pfam" id="PF09302">
    <property type="entry name" value="XLF"/>
    <property type="match status" value="1"/>
</dbReference>
<dbReference type="InterPro" id="IPR052287">
    <property type="entry name" value="NHEJ_factor"/>
</dbReference>
<evidence type="ECO:0000256" key="5">
    <source>
        <dbReference type="ARBA" id="ARBA00023242"/>
    </source>
</evidence>
<evidence type="ECO:0000313" key="11">
    <source>
        <dbReference type="RefSeq" id="XP_025019259.1"/>
    </source>
</evidence>
<gene>
    <name evidence="11" type="primary">NHEJ1</name>
</gene>
<dbReference type="OrthoDB" id="2155935at2759"/>
<dbReference type="RefSeq" id="XP_025019259.1">
    <property type="nucleotide sequence ID" value="XM_025163491.1"/>
</dbReference>
<dbReference type="GeneID" id="103055797"/>
<dbReference type="GO" id="GO:0045027">
    <property type="term" value="F:DNA end binding"/>
    <property type="evidence" value="ECO:0007669"/>
    <property type="project" value="TreeGrafter"/>
</dbReference>
<dbReference type="Gene3D" id="1.10.287.450">
    <property type="entry name" value="Helix hairpin bin"/>
    <property type="match status" value="1"/>
</dbReference>
<dbReference type="PANTHER" id="PTHR32235:SF1">
    <property type="entry name" value="NON-HOMOLOGOUS END-JOINING FACTOR 1"/>
    <property type="match status" value="1"/>
</dbReference>
<dbReference type="OMA" id="MTHIGIV"/>
<dbReference type="CTD" id="79840"/>
<accession>A0A9F5IR73</accession>
<proteinExistence type="inferred from homology"/>